<dbReference type="EMBL" id="CP134500">
    <property type="protein sequence ID" value="WNF29168.1"/>
    <property type="molecule type" value="Genomic_DNA"/>
</dbReference>
<reference evidence="2 3" key="1">
    <citation type="submission" date="2023-09" db="EMBL/GenBank/DDBJ databases">
        <title>Genome completion map analysis of the actinomycetes C11-1.</title>
        <authorList>
            <person name="Qin P."/>
            <person name="Guan P."/>
        </authorList>
    </citation>
    <scope>NUCLEOTIDE SEQUENCE [LARGE SCALE GENOMIC DNA]</scope>
    <source>
        <strain evidence="2 3">C11-1</strain>
    </source>
</reference>
<dbReference type="Pfam" id="PF00378">
    <property type="entry name" value="ECH_1"/>
    <property type="match status" value="1"/>
</dbReference>
<protein>
    <submittedName>
        <fullName evidence="2">Enoyl-CoA hydratase/isomerase family protein</fullName>
    </submittedName>
</protein>
<accession>A0ABY9W012</accession>
<dbReference type="CDD" id="cd06558">
    <property type="entry name" value="crotonase-like"/>
    <property type="match status" value="1"/>
</dbReference>
<gene>
    <name evidence="2" type="ORF">RI138_21365</name>
</gene>
<dbReference type="InterPro" id="IPR029045">
    <property type="entry name" value="ClpP/crotonase-like_dom_sf"/>
</dbReference>
<dbReference type="Gene3D" id="3.90.226.10">
    <property type="entry name" value="2-enoyl-CoA Hydratase, Chain A, domain 1"/>
    <property type="match status" value="1"/>
</dbReference>
<dbReference type="PANTHER" id="PTHR11941:SF54">
    <property type="entry name" value="ENOYL-COA HYDRATASE, MITOCHONDRIAL"/>
    <property type="match status" value="1"/>
</dbReference>
<keyword evidence="3" id="KW-1185">Reference proteome</keyword>
<evidence type="ECO:0000313" key="2">
    <source>
        <dbReference type="EMBL" id="WNF29168.1"/>
    </source>
</evidence>
<evidence type="ECO:0000256" key="1">
    <source>
        <dbReference type="SAM" id="MobiDB-lite"/>
    </source>
</evidence>
<evidence type="ECO:0000313" key="3">
    <source>
        <dbReference type="Proteomes" id="UP001303236"/>
    </source>
</evidence>
<organism evidence="2 3">
    <name type="scientific">Streptomyces durocortorensis</name>
    <dbReference type="NCBI Taxonomy" id="2811104"/>
    <lineage>
        <taxon>Bacteria</taxon>
        <taxon>Bacillati</taxon>
        <taxon>Actinomycetota</taxon>
        <taxon>Actinomycetes</taxon>
        <taxon>Kitasatosporales</taxon>
        <taxon>Streptomycetaceae</taxon>
        <taxon>Streptomyces</taxon>
    </lineage>
</organism>
<dbReference type="SUPFAM" id="SSF52096">
    <property type="entry name" value="ClpP/crotonase"/>
    <property type="match status" value="1"/>
</dbReference>
<dbReference type="PANTHER" id="PTHR11941">
    <property type="entry name" value="ENOYL-COA HYDRATASE-RELATED"/>
    <property type="match status" value="1"/>
</dbReference>
<feature type="compositionally biased region" description="Basic and acidic residues" evidence="1">
    <location>
        <begin position="101"/>
        <end position="115"/>
    </location>
</feature>
<feature type="region of interest" description="Disordered" evidence="1">
    <location>
        <begin position="92"/>
        <end position="115"/>
    </location>
</feature>
<proteinExistence type="predicted"/>
<sequence>MTTSTSPGPAPGLGRGYADDRAATVGFLVRSEEALRAAGPDRATAAPLHSAARRARRRFMERHAAALYAELTDERREFLRLDDLTARADTLVPGLVPTKSQAEEERRRPQRDKEGRETDHGIFFWGLLRDATAGPHLLEAMRRPTPKALAALPGFRATGHADLGLVSVTRRGGTGEVTVHNTRFLNAEDDLLVAALEAAVDLVLLDDSIRVGVMRGASMTHPRYAGRRVFSAGINLTRLYEGEISLIDFFLGRELGYINKIFRGLSVPDDGTGWLPESVEKPWIAAVDTFAIGGGAQILLVFDRVIAADDAYFTLPALREGIIPGAANLRLPRVAGSRLARQAIFADRRIDAASPEGRLLCDEAVPADRLDAAVEAAAAELANPAVVNNRRVLHAHEEPEDEFRHYMATYAVEQCRRLTSSDLVENLERTWISRNR</sequence>
<dbReference type="Gene3D" id="1.20.58.1300">
    <property type="match status" value="1"/>
</dbReference>
<dbReference type="Proteomes" id="UP001303236">
    <property type="component" value="Chromosome"/>
</dbReference>
<dbReference type="InterPro" id="IPR001753">
    <property type="entry name" value="Enoyl-CoA_hydra/iso"/>
</dbReference>
<name>A0ABY9W012_9ACTN</name>